<gene>
    <name evidence="2" type="ORF">EDD18DRAFT_1110347</name>
</gene>
<keyword evidence="3" id="KW-1185">Reference proteome</keyword>
<dbReference type="EMBL" id="JAUEPU010000039">
    <property type="protein sequence ID" value="KAK0488376.1"/>
    <property type="molecule type" value="Genomic_DNA"/>
</dbReference>
<protein>
    <submittedName>
        <fullName evidence="2">Uncharacterized protein</fullName>
    </submittedName>
</protein>
<evidence type="ECO:0000256" key="1">
    <source>
        <dbReference type="SAM" id="MobiDB-lite"/>
    </source>
</evidence>
<proteinExistence type="predicted"/>
<evidence type="ECO:0000313" key="2">
    <source>
        <dbReference type="EMBL" id="KAK0488376.1"/>
    </source>
</evidence>
<feature type="compositionally biased region" description="Basic and acidic residues" evidence="1">
    <location>
        <begin position="151"/>
        <end position="162"/>
    </location>
</feature>
<dbReference type="Proteomes" id="UP001175228">
    <property type="component" value="Unassembled WGS sequence"/>
</dbReference>
<accession>A0AA39PRA7</accession>
<reference evidence="2" key="1">
    <citation type="submission" date="2023-06" db="EMBL/GenBank/DDBJ databases">
        <authorList>
            <consortium name="Lawrence Berkeley National Laboratory"/>
            <person name="Ahrendt S."/>
            <person name="Sahu N."/>
            <person name="Indic B."/>
            <person name="Wong-Bajracharya J."/>
            <person name="Merenyi Z."/>
            <person name="Ke H.-M."/>
            <person name="Monk M."/>
            <person name="Kocsube S."/>
            <person name="Drula E."/>
            <person name="Lipzen A."/>
            <person name="Balint B."/>
            <person name="Henrissat B."/>
            <person name="Andreopoulos B."/>
            <person name="Martin F.M."/>
            <person name="Harder C.B."/>
            <person name="Rigling D."/>
            <person name="Ford K.L."/>
            <person name="Foster G.D."/>
            <person name="Pangilinan J."/>
            <person name="Papanicolaou A."/>
            <person name="Barry K."/>
            <person name="LaButti K."/>
            <person name="Viragh M."/>
            <person name="Koriabine M."/>
            <person name="Yan M."/>
            <person name="Riley R."/>
            <person name="Champramary S."/>
            <person name="Plett K.L."/>
            <person name="Tsai I.J."/>
            <person name="Slot J."/>
            <person name="Sipos G."/>
            <person name="Plett J."/>
            <person name="Nagy L.G."/>
            <person name="Grigoriev I.V."/>
        </authorList>
    </citation>
    <scope>NUCLEOTIDE SEQUENCE</scope>
    <source>
        <strain evidence="2">HWK02</strain>
    </source>
</reference>
<sequence>MVDCLQLYLLLVSLLCCLLVLVLYLSARASDLLGINFIFFDDPMSKQTLSLQLKYSNTLHLLDEDPYCQIVITMITFANSINVKTLLDSITLGWKKDGLAEIIIQMVEVSVLCQKFQLASRSSKQPSDDAAAHAEVSPLTWKKHSKAAPDQLKKKEKEASQK</sequence>
<comment type="caution">
    <text evidence="2">The sequence shown here is derived from an EMBL/GenBank/DDBJ whole genome shotgun (WGS) entry which is preliminary data.</text>
</comment>
<dbReference type="AlphaFoldDB" id="A0AA39PRA7"/>
<feature type="region of interest" description="Disordered" evidence="1">
    <location>
        <begin position="121"/>
        <end position="162"/>
    </location>
</feature>
<evidence type="ECO:0000313" key="3">
    <source>
        <dbReference type="Proteomes" id="UP001175228"/>
    </source>
</evidence>
<organism evidence="2 3">
    <name type="scientific">Armillaria luteobubalina</name>
    <dbReference type="NCBI Taxonomy" id="153913"/>
    <lineage>
        <taxon>Eukaryota</taxon>
        <taxon>Fungi</taxon>
        <taxon>Dikarya</taxon>
        <taxon>Basidiomycota</taxon>
        <taxon>Agaricomycotina</taxon>
        <taxon>Agaricomycetes</taxon>
        <taxon>Agaricomycetidae</taxon>
        <taxon>Agaricales</taxon>
        <taxon>Marasmiineae</taxon>
        <taxon>Physalacriaceae</taxon>
        <taxon>Armillaria</taxon>
    </lineage>
</organism>
<name>A0AA39PRA7_9AGAR</name>